<evidence type="ECO:0000256" key="1">
    <source>
        <dbReference type="SAM" id="SignalP"/>
    </source>
</evidence>
<keyword evidence="1" id="KW-0732">Signal</keyword>
<evidence type="ECO:0008006" key="4">
    <source>
        <dbReference type="Google" id="ProtNLM"/>
    </source>
</evidence>
<dbReference type="EMBL" id="QPIZ01000003">
    <property type="protein sequence ID" value="RCW38651.1"/>
    <property type="molecule type" value="Genomic_DNA"/>
</dbReference>
<evidence type="ECO:0000313" key="2">
    <source>
        <dbReference type="EMBL" id="RCW38651.1"/>
    </source>
</evidence>
<dbReference type="RefSeq" id="WP_114436416.1">
    <property type="nucleotide sequence ID" value="NZ_QPIZ01000003.1"/>
</dbReference>
<feature type="chain" id="PRO_5016985895" description="DUF4270 family protein" evidence="1">
    <location>
        <begin position="25"/>
        <end position="215"/>
    </location>
</feature>
<proteinExistence type="predicted"/>
<organism evidence="2 3">
    <name type="scientific">Marinilabilia salmonicolor</name>
    <dbReference type="NCBI Taxonomy" id="989"/>
    <lineage>
        <taxon>Bacteria</taxon>
        <taxon>Pseudomonadati</taxon>
        <taxon>Bacteroidota</taxon>
        <taxon>Bacteroidia</taxon>
        <taxon>Marinilabiliales</taxon>
        <taxon>Marinilabiliaceae</taxon>
        <taxon>Marinilabilia</taxon>
    </lineage>
</organism>
<dbReference type="Proteomes" id="UP000252733">
    <property type="component" value="Unassembled WGS sequence"/>
</dbReference>
<evidence type="ECO:0000313" key="3">
    <source>
        <dbReference type="Proteomes" id="UP000252733"/>
    </source>
</evidence>
<sequence>MNLFFKTIFIFSLSLIMLNSCEQAEEVVSDVQKTIALRNVEFSYDSVSTGLEFPEGSLSGKTFQELLENNRELYSDPSNYSVRIQGHYTADNTRENASDAMFSGMIQDIVLNNITDAPVQLETPAFEVPKNETLNISSNSAISLGTHKTAVLYIFNQILADQDLDAEISSKLNYEVGLEKGSINLGTTQKSIPIKVSDDTKALISGLLESGLFEE</sequence>
<keyword evidence="3" id="KW-1185">Reference proteome</keyword>
<reference evidence="2 3" key="1">
    <citation type="submission" date="2018-07" db="EMBL/GenBank/DDBJ databases">
        <title>Freshwater and sediment microbial communities from various areas in North America, analyzing microbe dynamics in response to fracking.</title>
        <authorList>
            <person name="Lamendella R."/>
        </authorList>
    </citation>
    <scope>NUCLEOTIDE SEQUENCE [LARGE SCALE GENOMIC DNA]</scope>
    <source>
        <strain evidence="2 3">160A</strain>
    </source>
</reference>
<comment type="caution">
    <text evidence="2">The sequence shown here is derived from an EMBL/GenBank/DDBJ whole genome shotgun (WGS) entry which is preliminary data.</text>
</comment>
<accession>A0A368VI21</accession>
<gene>
    <name evidence="2" type="ORF">DFO77_103120</name>
</gene>
<name>A0A368VI21_9BACT</name>
<protein>
    <recommendedName>
        <fullName evidence="4">DUF4270 family protein</fullName>
    </recommendedName>
</protein>
<dbReference type="AlphaFoldDB" id="A0A368VI21"/>
<feature type="signal peptide" evidence="1">
    <location>
        <begin position="1"/>
        <end position="24"/>
    </location>
</feature>